<evidence type="ECO:0000256" key="1">
    <source>
        <dbReference type="SAM" id="MobiDB-lite"/>
    </source>
</evidence>
<sequence>VVPDERTIGDMRLFKFGNPLSNGNPNLRLPINFGPDVEIEKPKVDDRRVVPDEIAVDPIDKGVVPDERTISDMKLFKFGKPSSNGNPNLRLPSNFGRPSPPNVEIENPKIEADEIVVDPDDKSVDPDDKGVNPDDRGVDPDDRGVDPDDGPPVTNYIEKPKVPRVNPIPARFRFLTQDLSFGPPKRLTNRKPLRNKIAKIGKRGKKTQPRRRKW</sequence>
<dbReference type="AlphaFoldDB" id="A0A8S4PGR1"/>
<accession>A0A8S4PGR1</accession>
<feature type="compositionally biased region" description="Basic residues" evidence="1">
    <location>
        <begin position="187"/>
        <end position="214"/>
    </location>
</feature>
<feature type="region of interest" description="Disordered" evidence="1">
    <location>
        <begin position="180"/>
        <end position="214"/>
    </location>
</feature>
<dbReference type="EMBL" id="CAIIXF020000008">
    <property type="protein sequence ID" value="CAH1792801.1"/>
    <property type="molecule type" value="Genomic_DNA"/>
</dbReference>
<feature type="region of interest" description="Disordered" evidence="1">
    <location>
        <begin position="78"/>
        <end position="160"/>
    </location>
</feature>
<name>A0A8S4PGR1_OWEFU</name>
<reference evidence="2" key="1">
    <citation type="submission" date="2022-03" db="EMBL/GenBank/DDBJ databases">
        <authorList>
            <person name="Martin C."/>
        </authorList>
    </citation>
    <scope>NUCLEOTIDE SEQUENCE</scope>
</reference>
<feature type="compositionally biased region" description="Basic and acidic residues" evidence="1">
    <location>
        <begin position="119"/>
        <end position="146"/>
    </location>
</feature>
<evidence type="ECO:0000313" key="2">
    <source>
        <dbReference type="EMBL" id="CAH1792801.1"/>
    </source>
</evidence>
<feature type="non-terminal residue" evidence="2">
    <location>
        <position position="1"/>
    </location>
</feature>
<proteinExistence type="predicted"/>
<protein>
    <submittedName>
        <fullName evidence="2">Uncharacterized protein</fullName>
    </submittedName>
</protein>
<evidence type="ECO:0000313" key="3">
    <source>
        <dbReference type="Proteomes" id="UP000749559"/>
    </source>
</evidence>
<comment type="caution">
    <text evidence="2">The sequence shown here is derived from an EMBL/GenBank/DDBJ whole genome shotgun (WGS) entry which is preliminary data.</text>
</comment>
<gene>
    <name evidence="2" type="ORF">OFUS_LOCUS17730</name>
</gene>
<organism evidence="2 3">
    <name type="scientific">Owenia fusiformis</name>
    <name type="common">Polychaete worm</name>
    <dbReference type="NCBI Taxonomy" id="6347"/>
    <lineage>
        <taxon>Eukaryota</taxon>
        <taxon>Metazoa</taxon>
        <taxon>Spiralia</taxon>
        <taxon>Lophotrochozoa</taxon>
        <taxon>Annelida</taxon>
        <taxon>Polychaeta</taxon>
        <taxon>Sedentaria</taxon>
        <taxon>Canalipalpata</taxon>
        <taxon>Sabellida</taxon>
        <taxon>Oweniida</taxon>
        <taxon>Oweniidae</taxon>
        <taxon>Owenia</taxon>
    </lineage>
</organism>
<dbReference type="Proteomes" id="UP000749559">
    <property type="component" value="Unassembled WGS sequence"/>
</dbReference>
<keyword evidence="3" id="KW-1185">Reference proteome</keyword>